<evidence type="ECO:0000256" key="1">
    <source>
        <dbReference type="ARBA" id="ARBA00004123"/>
    </source>
</evidence>
<feature type="region of interest" description="Disordered" evidence="3">
    <location>
        <begin position="1"/>
        <end position="128"/>
    </location>
</feature>
<sequence length="307" mass="33824">MTDQSEAGPSSHSQSNLAKSLVAELLEPARSARKSSIGSKFHPPSASETFQSRIDGRKFQLGNPDRPRPKAERGSVAARKLKRREDRLVKRAKRSGQGALPVKSKDAKRALSRSERRRSGLDVRNEQPSYESLLPTHSLWTQYIQSLLQLVDAQGRLNAASFTNSNNTAEEPLMVKDTAIGLMQQNLTKAELAGGLVRVTRSANPALVGLSGIIARETEQTIVIVPPPPAPANGKPFRRPKRTTKVIPKHATDFVLSVPLPNIANSEAASVDSQSRTLDFTLHGSQLRYTLPTRATRKWKHRRVDEL</sequence>
<dbReference type="InterPro" id="IPR002730">
    <property type="entry name" value="Rpp29/RNP1"/>
</dbReference>
<feature type="compositionally biased region" description="Polar residues" evidence="3">
    <location>
        <begin position="1"/>
        <end position="18"/>
    </location>
</feature>
<gene>
    <name evidence="4" type="ORF">IE81DRAFT_364506</name>
</gene>
<dbReference type="SUPFAM" id="SSF101744">
    <property type="entry name" value="Rof/RNase P subunit-like"/>
    <property type="match status" value="1"/>
</dbReference>
<dbReference type="InterPro" id="IPR036980">
    <property type="entry name" value="RNase_P/MRP_Rpp29_sf"/>
</dbReference>
<dbReference type="PANTHER" id="PTHR13348:SF0">
    <property type="entry name" value="RIBONUCLEASE P PROTEIN SUBUNIT P29"/>
    <property type="match status" value="1"/>
</dbReference>
<dbReference type="GO" id="GO:0001682">
    <property type="term" value="P:tRNA 5'-leader removal"/>
    <property type="evidence" value="ECO:0007669"/>
    <property type="project" value="InterPro"/>
</dbReference>
<dbReference type="InterPro" id="IPR016848">
    <property type="entry name" value="RNase_P/MRP_Rpp29-subunit"/>
</dbReference>
<dbReference type="OrthoDB" id="124041at2759"/>
<comment type="subcellular location">
    <subcellularLocation>
        <location evidence="1">Nucleus</location>
    </subcellularLocation>
</comment>
<dbReference type="EMBL" id="KZ819357">
    <property type="protein sequence ID" value="PWN45144.1"/>
    <property type="molecule type" value="Genomic_DNA"/>
</dbReference>
<dbReference type="InParanoid" id="A0A316W656"/>
<dbReference type="GO" id="GO:0033204">
    <property type="term" value="F:ribonuclease P RNA binding"/>
    <property type="evidence" value="ECO:0007669"/>
    <property type="project" value="InterPro"/>
</dbReference>
<reference evidence="4 5" key="1">
    <citation type="journal article" date="2018" name="Mol. Biol. Evol.">
        <title>Broad Genomic Sampling Reveals a Smut Pathogenic Ancestry of the Fungal Clade Ustilaginomycotina.</title>
        <authorList>
            <person name="Kijpornyongpan T."/>
            <person name="Mondo S.J."/>
            <person name="Barry K."/>
            <person name="Sandor L."/>
            <person name="Lee J."/>
            <person name="Lipzen A."/>
            <person name="Pangilinan J."/>
            <person name="LaButti K."/>
            <person name="Hainaut M."/>
            <person name="Henrissat B."/>
            <person name="Grigoriev I.V."/>
            <person name="Spatafora J.W."/>
            <person name="Aime M.C."/>
        </authorList>
    </citation>
    <scope>NUCLEOTIDE SEQUENCE [LARGE SCALE GENOMIC DNA]</scope>
    <source>
        <strain evidence="4 5">MCA 4658</strain>
    </source>
</reference>
<name>A0A316W656_9BASI</name>
<dbReference type="Pfam" id="PF01868">
    <property type="entry name" value="RNase_P-MRP_p29"/>
    <property type="match status" value="1"/>
</dbReference>
<dbReference type="GO" id="GO:0006364">
    <property type="term" value="P:rRNA processing"/>
    <property type="evidence" value="ECO:0007669"/>
    <property type="project" value="TreeGrafter"/>
</dbReference>
<dbReference type="GO" id="GO:0000172">
    <property type="term" value="C:ribonuclease MRP complex"/>
    <property type="evidence" value="ECO:0007669"/>
    <property type="project" value="InterPro"/>
</dbReference>
<dbReference type="PANTHER" id="PTHR13348">
    <property type="entry name" value="RIBONUCLEASE P SUBUNIT P29"/>
    <property type="match status" value="1"/>
</dbReference>
<dbReference type="GO" id="GO:0030677">
    <property type="term" value="C:ribonuclease P complex"/>
    <property type="evidence" value="ECO:0007669"/>
    <property type="project" value="InterPro"/>
</dbReference>
<organism evidence="4 5">
    <name type="scientific">Ceraceosorus guamensis</name>
    <dbReference type="NCBI Taxonomy" id="1522189"/>
    <lineage>
        <taxon>Eukaryota</taxon>
        <taxon>Fungi</taxon>
        <taxon>Dikarya</taxon>
        <taxon>Basidiomycota</taxon>
        <taxon>Ustilaginomycotina</taxon>
        <taxon>Exobasidiomycetes</taxon>
        <taxon>Ceraceosorales</taxon>
        <taxon>Ceraceosoraceae</taxon>
        <taxon>Ceraceosorus</taxon>
    </lineage>
</organism>
<dbReference type="STRING" id="1522189.A0A316W656"/>
<dbReference type="Gene3D" id="2.30.30.210">
    <property type="entry name" value="Ribonuclease P/MRP, subunit p29"/>
    <property type="match status" value="1"/>
</dbReference>
<dbReference type="AlphaFoldDB" id="A0A316W656"/>
<dbReference type="RefSeq" id="XP_025372304.1">
    <property type="nucleotide sequence ID" value="XM_025516861.1"/>
</dbReference>
<dbReference type="Proteomes" id="UP000245783">
    <property type="component" value="Unassembled WGS sequence"/>
</dbReference>
<feature type="compositionally biased region" description="Basic and acidic residues" evidence="3">
    <location>
        <begin position="103"/>
        <end position="125"/>
    </location>
</feature>
<dbReference type="GeneID" id="37038731"/>
<comment type="similarity">
    <text evidence="2">Belongs to the eukaryotic/archaeal RNase P protein component 1 family.</text>
</comment>
<dbReference type="SMART" id="SM00538">
    <property type="entry name" value="POP4"/>
    <property type="match status" value="1"/>
</dbReference>
<accession>A0A316W656</accession>
<keyword evidence="5" id="KW-1185">Reference proteome</keyword>
<dbReference type="GO" id="GO:0005634">
    <property type="term" value="C:nucleus"/>
    <property type="evidence" value="ECO:0007669"/>
    <property type="project" value="UniProtKB-SubCell"/>
</dbReference>
<evidence type="ECO:0000313" key="5">
    <source>
        <dbReference type="Proteomes" id="UP000245783"/>
    </source>
</evidence>
<proteinExistence type="inferred from homology"/>
<dbReference type="InterPro" id="IPR023534">
    <property type="entry name" value="Rof/RNase_P-like"/>
</dbReference>
<evidence type="ECO:0000313" key="4">
    <source>
        <dbReference type="EMBL" id="PWN45144.1"/>
    </source>
</evidence>
<evidence type="ECO:0000256" key="3">
    <source>
        <dbReference type="SAM" id="MobiDB-lite"/>
    </source>
</evidence>
<evidence type="ECO:0000256" key="2">
    <source>
        <dbReference type="ARBA" id="ARBA00006181"/>
    </source>
</evidence>
<protein>
    <submittedName>
        <fullName evidence="4">Uncharacterized protein</fullName>
    </submittedName>
</protein>